<protein>
    <submittedName>
        <fullName evidence="1">Transcription elongation factor</fullName>
    </submittedName>
</protein>
<evidence type="ECO:0000313" key="1">
    <source>
        <dbReference type="EMBL" id="MDR6968205.1"/>
    </source>
</evidence>
<dbReference type="GO" id="GO:0003746">
    <property type="term" value="F:translation elongation factor activity"/>
    <property type="evidence" value="ECO:0007669"/>
    <property type="project" value="UniProtKB-KW"/>
</dbReference>
<comment type="caution">
    <text evidence="1">The sequence shown here is derived from an EMBL/GenBank/DDBJ whole genome shotgun (WGS) entry which is preliminary data.</text>
</comment>
<gene>
    <name evidence="1" type="ORF">J2X31_002220</name>
</gene>
<name>A0ABU1TQG0_9FLAO</name>
<evidence type="ECO:0000313" key="2">
    <source>
        <dbReference type="Proteomes" id="UP001255185"/>
    </source>
</evidence>
<sequence>MKKKIKEKHKLPLTFKYMEPFRKQKNKRSKREDTIYFVPSEKYNTDFLVRERPVKSLIRML</sequence>
<reference evidence="1 2" key="1">
    <citation type="submission" date="2023-07" db="EMBL/GenBank/DDBJ databases">
        <title>Sorghum-associated microbial communities from plants grown in Nebraska, USA.</title>
        <authorList>
            <person name="Schachtman D."/>
        </authorList>
    </citation>
    <scope>NUCLEOTIDE SEQUENCE [LARGE SCALE GENOMIC DNA]</scope>
    <source>
        <strain evidence="1 2">3773</strain>
    </source>
</reference>
<keyword evidence="2" id="KW-1185">Reference proteome</keyword>
<proteinExistence type="predicted"/>
<dbReference type="Proteomes" id="UP001255185">
    <property type="component" value="Unassembled WGS sequence"/>
</dbReference>
<accession>A0ABU1TQG0</accession>
<dbReference type="EMBL" id="JAVDVI010000008">
    <property type="protein sequence ID" value="MDR6968205.1"/>
    <property type="molecule type" value="Genomic_DNA"/>
</dbReference>
<keyword evidence="1" id="KW-0251">Elongation factor</keyword>
<keyword evidence="1" id="KW-0648">Protein biosynthesis</keyword>
<organism evidence="1 2">
    <name type="scientific">Flavobacterium arsenatis</name>
    <dbReference type="NCBI Taxonomy" id="1484332"/>
    <lineage>
        <taxon>Bacteria</taxon>
        <taxon>Pseudomonadati</taxon>
        <taxon>Bacteroidota</taxon>
        <taxon>Flavobacteriia</taxon>
        <taxon>Flavobacteriales</taxon>
        <taxon>Flavobacteriaceae</taxon>
        <taxon>Flavobacterium</taxon>
    </lineage>
</organism>